<dbReference type="GO" id="GO:0008289">
    <property type="term" value="F:lipid binding"/>
    <property type="evidence" value="ECO:0007669"/>
    <property type="project" value="UniProtKB-KW"/>
</dbReference>
<evidence type="ECO:0000256" key="6">
    <source>
        <dbReference type="ARBA" id="ARBA00023121"/>
    </source>
</evidence>
<evidence type="ECO:0000256" key="5">
    <source>
        <dbReference type="ARBA" id="ARBA00022840"/>
    </source>
</evidence>
<dbReference type="PRINTS" id="PR00051">
    <property type="entry name" value="DNAA"/>
</dbReference>
<evidence type="ECO:0000256" key="8">
    <source>
        <dbReference type="NCBIfam" id="TIGR00362"/>
    </source>
</evidence>
<keyword evidence="13" id="KW-1185">Reference proteome</keyword>
<dbReference type="RefSeq" id="WP_121587688.1">
    <property type="nucleotide sequence ID" value="NZ_RCHT01000053.1"/>
</dbReference>
<evidence type="ECO:0000313" key="12">
    <source>
        <dbReference type="EMBL" id="RLL06936.1"/>
    </source>
</evidence>
<dbReference type="EMBL" id="RCHT01000053">
    <property type="protein sequence ID" value="RLL06936.1"/>
    <property type="molecule type" value="Genomic_DNA"/>
</dbReference>
<dbReference type="FunFam" id="3.40.50.300:FF:000668">
    <property type="entry name" value="Chromosomal replication initiator protein DnaA"/>
    <property type="match status" value="1"/>
</dbReference>
<dbReference type="AlphaFoldDB" id="A0A498CLT6"/>
<dbReference type="InterPro" id="IPR024633">
    <property type="entry name" value="DnaA_N_dom"/>
</dbReference>
<dbReference type="Proteomes" id="UP000276301">
    <property type="component" value="Unassembled WGS sequence"/>
</dbReference>
<dbReference type="Gene3D" id="3.30.300.180">
    <property type="match status" value="1"/>
</dbReference>
<evidence type="ECO:0000256" key="9">
    <source>
        <dbReference type="RuleBase" id="RU000577"/>
    </source>
</evidence>
<evidence type="ECO:0000256" key="10">
    <source>
        <dbReference type="RuleBase" id="RU004227"/>
    </source>
</evidence>
<dbReference type="InterPro" id="IPR001957">
    <property type="entry name" value="Chromosome_initiator_DnaA"/>
</dbReference>
<keyword evidence="6" id="KW-0446">Lipid-binding</keyword>
<feature type="domain" description="AAA+ ATPase" evidence="11">
    <location>
        <begin position="137"/>
        <end position="265"/>
    </location>
</feature>
<dbReference type="SUPFAM" id="SSF52540">
    <property type="entry name" value="P-loop containing nucleoside triphosphate hydrolases"/>
    <property type="match status" value="1"/>
</dbReference>
<dbReference type="InterPro" id="IPR027417">
    <property type="entry name" value="P-loop_NTPase"/>
</dbReference>
<protein>
    <recommendedName>
        <fullName evidence="8 9">Chromosomal replication initiator protein DnaA</fullName>
    </recommendedName>
</protein>
<dbReference type="Gene3D" id="3.40.50.300">
    <property type="entry name" value="P-loop containing nucleotide triphosphate hydrolases"/>
    <property type="match status" value="1"/>
</dbReference>
<keyword evidence="2" id="KW-0963">Cytoplasm</keyword>
<dbReference type="PANTHER" id="PTHR30050:SF2">
    <property type="entry name" value="CHROMOSOMAL REPLICATION INITIATOR PROTEIN DNAA"/>
    <property type="match status" value="1"/>
</dbReference>
<proteinExistence type="inferred from homology"/>
<keyword evidence="5 9" id="KW-0067">ATP-binding</keyword>
<evidence type="ECO:0000256" key="3">
    <source>
        <dbReference type="ARBA" id="ARBA00022705"/>
    </source>
</evidence>
<dbReference type="GO" id="GO:0006275">
    <property type="term" value="P:regulation of DNA replication"/>
    <property type="evidence" value="ECO:0007669"/>
    <property type="project" value="UniProtKB-UniRule"/>
</dbReference>
<comment type="function">
    <text evidence="9">Plays an essential role in the initiation and regulation of chromosomal replication. ATP-DnaA binds to the origin of replication (oriC) to initiate formation of the DNA replication initiation complex once per cell cycle. Binds the DnaA box (a 9 base pair repeat at the origin) and separates the double-stranded (ds)DNA. Forms a right-handed helical filament on oriC DNA; dsDNA binds to the exterior of the filament while single-stranded (ss)DNA is stabiized in the filament's interior. The ATP-DnaA-oriC complex binds and stabilizes one strand of the AT-rich DNA unwinding element (DUE), permitting loading of DNA polymerase. After initiation quickly degrades to an ADP-DnaA complex that is not apt for DNA replication. Binds acidic phospholipids.</text>
</comment>
<evidence type="ECO:0000256" key="7">
    <source>
        <dbReference type="ARBA" id="ARBA00023125"/>
    </source>
</evidence>
<organism evidence="12 13">
    <name type="scientific">Anaerotruncus massiliensis</name>
    <name type="common">ex Liu et al. 2021</name>
    <dbReference type="NCBI Taxonomy" id="2321404"/>
    <lineage>
        <taxon>Bacteria</taxon>
        <taxon>Bacillati</taxon>
        <taxon>Bacillota</taxon>
        <taxon>Clostridia</taxon>
        <taxon>Eubacteriales</taxon>
        <taxon>Oscillospiraceae</taxon>
        <taxon>Anaerotruncus</taxon>
    </lineage>
</organism>
<name>A0A498CLT6_9FIRM</name>
<dbReference type="GO" id="GO:0006270">
    <property type="term" value="P:DNA replication initiation"/>
    <property type="evidence" value="ECO:0007669"/>
    <property type="project" value="UniProtKB-UniRule"/>
</dbReference>
<dbReference type="GO" id="GO:0005886">
    <property type="term" value="C:plasma membrane"/>
    <property type="evidence" value="ECO:0007669"/>
    <property type="project" value="TreeGrafter"/>
</dbReference>
<accession>A0A498CLT6</accession>
<evidence type="ECO:0000256" key="1">
    <source>
        <dbReference type="ARBA" id="ARBA00006583"/>
    </source>
</evidence>
<keyword evidence="3 9" id="KW-0235">DNA replication</keyword>
<dbReference type="InterPro" id="IPR013317">
    <property type="entry name" value="DnaA_dom"/>
</dbReference>
<dbReference type="InterPro" id="IPR020591">
    <property type="entry name" value="Chromosome_initiator_DnaA-like"/>
</dbReference>
<dbReference type="InterPro" id="IPR038454">
    <property type="entry name" value="DnaA_N_sf"/>
</dbReference>
<evidence type="ECO:0000313" key="13">
    <source>
        <dbReference type="Proteomes" id="UP000276301"/>
    </source>
</evidence>
<feature type="non-terminal residue" evidence="12">
    <location>
        <position position="362"/>
    </location>
</feature>
<dbReference type="GO" id="GO:0005524">
    <property type="term" value="F:ATP binding"/>
    <property type="evidence" value="ECO:0007669"/>
    <property type="project" value="UniProtKB-UniRule"/>
</dbReference>
<dbReference type="PANTHER" id="PTHR30050">
    <property type="entry name" value="CHROMOSOMAL REPLICATION INITIATOR PROTEIN DNAA"/>
    <property type="match status" value="1"/>
</dbReference>
<comment type="caution">
    <text evidence="12">The sequence shown here is derived from an EMBL/GenBank/DDBJ whole genome shotgun (WGS) entry which is preliminary data.</text>
</comment>
<sequence length="362" mass="40330">MESFADLFPLVLDHCKGKISDVAFNLWLKDIVPVRLVESTAYLKVNSEFKMNIVKEKYTAILQTAFEEVLGFEVGIDVSCDGPSAGQASSVEPLPADADSSVSGGEYDYTFDTFIVGSSNKFAHAASLAVAANPANAYNPLFIYGGSGLGKTHLLHAICTEIRKNKPDYNIIYVKGDEFANDIITAIRDQNTAAFRERYRKADVLLVDDIQFIGGKESTQEEFFHTFNTLYEAGKQIVLASDRPPKEIKTLEDRLRTRFEWGLLADIQAPDYETRIAIIRRKAQLLDIQIPDDVAEYIANRLKTNIRQLEGAVKKLKAYKLLQGTNPSIVIAQNAIRDILNDNQPVPVTVERIISEVGRTYG</sequence>
<dbReference type="Pfam" id="PF11638">
    <property type="entry name" value="DnaA_N"/>
    <property type="match status" value="1"/>
</dbReference>
<dbReference type="Gene3D" id="1.10.8.60">
    <property type="match status" value="1"/>
</dbReference>
<evidence type="ECO:0000256" key="2">
    <source>
        <dbReference type="ARBA" id="ARBA00022490"/>
    </source>
</evidence>
<keyword evidence="7 9" id="KW-0238">DNA-binding</keyword>
<dbReference type="CDD" id="cd00009">
    <property type="entry name" value="AAA"/>
    <property type="match status" value="1"/>
</dbReference>
<gene>
    <name evidence="12" type="primary">dnaA</name>
    <name evidence="12" type="ORF">D4A47_13535</name>
</gene>
<dbReference type="GO" id="GO:0003688">
    <property type="term" value="F:DNA replication origin binding"/>
    <property type="evidence" value="ECO:0007669"/>
    <property type="project" value="UniProtKB-UniRule"/>
</dbReference>
<keyword evidence="4 9" id="KW-0547">Nucleotide-binding</keyword>
<dbReference type="InterPro" id="IPR003593">
    <property type="entry name" value="AAA+_ATPase"/>
</dbReference>
<comment type="similarity">
    <text evidence="1 10">Belongs to the DnaA family.</text>
</comment>
<dbReference type="Pfam" id="PF00308">
    <property type="entry name" value="Bac_DnaA"/>
    <property type="match status" value="1"/>
</dbReference>
<evidence type="ECO:0000259" key="11">
    <source>
        <dbReference type="SMART" id="SM00382"/>
    </source>
</evidence>
<evidence type="ECO:0000256" key="4">
    <source>
        <dbReference type="ARBA" id="ARBA00022741"/>
    </source>
</evidence>
<dbReference type="NCBIfam" id="TIGR00362">
    <property type="entry name" value="DnaA"/>
    <property type="match status" value="1"/>
</dbReference>
<reference evidence="12 13" key="1">
    <citation type="submission" date="2018-10" db="EMBL/GenBank/DDBJ databases">
        <title>Anaerotruncus faecis sp. nov., isolated from human feces.</title>
        <authorList>
            <person name="Wang Y.-J."/>
        </authorList>
    </citation>
    <scope>NUCLEOTIDE SEQUENCE [LARGE SCALE GENOMIC DNA]</scope>
    <source>
        <strain evidence="12 13">22A2-44</strain>
    </source>
</reference>
<dbReference type="SMART" id="SM00382">
    <property type="entry name" value="AAA"/>
    <property type="match status" value="1"/>
</dbReference>